<comment type="similarity">
    <text evidence="2">Belongs to the MNN1/MNT family.</text>
</comment>
<gene>
    <name evidence="10" type="ORF">THRCLA_07410</name>
</gene>
<comment type="caution">
    <text evidence="10">The sequence shown here is derived from an EMBL/GenBank/DDBJ whole genome shotgun (WGS) entry which is preliminary data.</text>
</comment>
<evidence type="ECO:0000256" key="8">
    <source>
        <dbReference type="ARBA" id="ARBA00023136"/>
    </source>
</evidence>
<accession>A0A1V9ZDG0</accession>
<evidence type="ECO:0000256" key="6">
    <source>
        <dbReference type="ARBA" id="ARBA00022968"/>
    </source>
</evidence>
<keyword evidence="8" id="KW-0472">Membrane</keyword>
<dbReference type="AlphaFoldDB" id="A0A1V9ZDG0"/>
<evidence type="ECO:0000256" key="1">
    <source>
        <dbReference type="ARBA" id="ARBA00004606"/>
    </source>
</evidence>
<evidence type="ECO:0000256" key="4">
    <source>
        <dbReference type="ARBA" id="ARBA00022679"/>
    </source>
</evidence>
<dbReference type="PANTHER" id="PTHR31392">
    <property type="entry name" value="ALPHA-1,3-MANNOSYLTRANSFERASE MNN1-RELATED"/>
    <property type="match status" value="1"/>
</dbReference>
<dbReference type="Proteomes" id="UP000243217">
    <property type="component" value="Unassembled WGS sequence"/>
</dbReference>
<keyword evidence="3" id="KW-0328">Glycosyltransferase</keyword>
<keyword evidence="4" id="KW-0808">Transferase</keyword>
<dbReference type="GO" id="GO:0006493">
    <property type="term" value="P:protein O-linked glycosylation"/>
    <property type="evidence" value="ECO:0007669"/>
    <property type="project" value="TreeGrafter"/>
</dbReference>
<keyword evidence="7" id="KW-1133">Transmembrane helix</keyword>
<dbReference type="OrthoDB" id="430354at2759"/>
<evidence type="ECO:0000256" key="7">
    <source>
        <dbReference type="ARBA" id="ARBA00022989"/>
    </source>
</evidence>
<comment type="subcellular location">
    <subcellularLocation>
        <location evidence="1">Membrane</location>
        <topology evidence="1">Single-pass type II membrane protein</topology>
    </subcellularLocation>
</comment>
<keyword evidence="11" id="KW-1185">Reference proteome</keyword>
<evidence type="ECO:0000313" key="10">
    <source>
        <dbReference type="EMBL" id="OQR96012.1"/>
    </source>
</evidence>
<evidence type="ECO:0000256" key="5">
    <source>
        <dbReference type="ARBA" id="ARBA00022692"/>
    </source>
</evidence>
<keyword evidence="5" id="KW-0812">Transmembrane</keyword>
<name>A0A1V9ZDG0_9STRA</name>
<proteinExistence type="inferred from homology"/>
<reference evidence="10 11" key="1">
    <citation type="journal article" date="2014" name="Genome Biol. Evol.">
        <title>The secreted proteins of Achlya hypogyna and Thraustotheca clavata identify the ancestral oomycete secretome and reveal gene acquisitions by horizontal gene transfer.</title>
        <authorList>
            <person name="Misner I."/>
            <person name="Blouin N."/>
            <person name="Leonard G."/>
            <person name="Richards T.A."/>
            <person name="Lane C.E."/>
        </authorList>
    </citation>
    <scope>NUCLEOTIDE SEQUENCE [LARGE SCALE GENOMIC DNA]</scope>
    <source>
        <strain evidence="10 11">ATCC 34112</strain>
    </source>
</reference>
<keyword evidence="9" id="KW-0325">Glycoprotein</keyword>
<protein>
    <submittedName>
        <fullName evidence="10">Uncharacterized protein</fullName>
    </submittedName>
</protein>
<evidence type="ECO:0000256" key="9">
    <source>
        <dbReference type="ARBA" id="ARBA00023180"/>
    </source>
</evidence>
<dbReference type="GO" id="GO:0016020">
    <property type="term" value="C:membrane"/>
    <property type="evidence" value="ECO:0007669"/>
    <property type="project" value="UniProtKB-SubCell"/>
</dbReference>
<evidence type="ECO:0000256" key="2">
    <source>
        <dbReference type="ARBA" id="ARBA00009105"/>
    </source>
</evidence>
<dbReference type="Pfam" id="PF11051">
    <property type="entry name" value="Mannosyl_trans3"/>
    <property type="match status" value="1"/>
</dbReference>
<dbReference type="PANTHER" id="PTHR31392:SF1">
    <property type="entry name" value="ALPHA-1,3-MANNOSYLTRANSFERASE MNN1-RELATED"/>
    <property type="match status" value="1"/>
</dbReference>
<evidence type="ECO:0000313" key="11">
    <source>
        <dbReference type="Proteomes" id="UP000243217"/>
    </source>
</evidence>
<dbReference type="GO" id="GO:0005794">
    <property type="term" value="C:Golgi apparatus"/>
    <property type="evidence" value="ECO:0007669"/>
    <property type="project" value="TreeGrafter"/>
</dbReference>
<dbReference type="InterPro" id="IPR022751">
    <property type="entry name" value="Alpha_mannosyltransferase"/>
</dbReference>
<dbReference type="GO" id="GO:0000033">
    <property type="term" value="F:alpha-1,3-mannosyltransferase activity"/>
    <property type="evidence" value="ECO:0007669"/>
    <property type="project" value="TreeGrafter"/>
</dbReference>
<keyword evidence="6" id="KW-0735">Signal-anchor</keyword>
<dbReference type="EMBL" id="JNBS01001993">
    <property type="protein sequence ID" value="OQR96012.1"/>
    <property type="molecule type" value="Genomic_DNA"/>
</dbReference>
<evidence type="ECO:0000256" key="3">
    <source>
        <dbReference type="ARBA" id="ARBA00022676"/>
    </source>
</evidence>
<sequence length="187" mass="21491">MHHVALGCTTFLVDEAIEKTIQSSQEFTQSTFIKQPVLPVAFVAEPLAIRKTHHDRIRFDQSIFQEGHEPQFPTAKRGIVMCLHAVLHTSFDEVMLVDSDDIFLHDILWANPGYNDTGTLFFYDRLINSNQFFNTRCPNKTKSLHELHEKFPYVMFGLERLKVTKQLSTSQAWLGQTAHEQDSSVVL</sequence>
<organism evidence="10 11">
    <name type="scientific">Thraustotheca clavata</name>
    <dbReference type="NCBI Taxonomy" id="74557"/>
    <lineage>
        <taxon>Eukaryota</taxon>
        <taxon>Sar</taxon>
        <taxon>Stramenopiles</taxon>
        <taxon>Oomycota</taxon>
        <taxon>Saprolegniomycetes</taxon>
        <taxon>Saprolegniales</taxon>
        <taxon>Achlyaceae</taxon>
        <taxon>Thraustotheca</taxon>
    </lineage>
</organism>